<proteinExistence type="predicted"/>
<protein>
    <submittedName>
        <fullName evidence="1">Uncharacterized protein</fullName>
    </submittedName>
</protein>
<comment type="caution">
    <text evidence="1">The sequence shown here is derived from an EMBL/GenBank/DDBJ whole genome shotgun (WGS) entry which is preliminary data.</text>
</comment>
<accession>A0A364XYY2</accession>
<dbReference type="EMBL" id="QMFY01000010">
    <property type="protein sequence ID" value="RAV99508.1"/>
    <property type="molecule type" value="Genomic_DNA"/>
</dbReference>
<dbReference type="Proteomes" id="UP000251889">
    <property type="component" value="Unassembled WGS sequence"/>
</dbReference>
<keyword evidence="2" id="KW-1185">Reference proteome</keyword>
<reference evidence="1 2" key="1">
    <citation type="submission" date="2018-06" db="EMBL/GenBank/DDBJ databases">
        <title>Chryseolinea flavus sp. nov., a member of the phylum Bacteroidetes isolated from soil.</title>
        <authorList>
            <person name="Li Y."/>
            <person name="Wang J."/>
        </authorList>
    </citation>
    <scope>NUCLEOTIDE SEQUENCE [LARGE SCALE GENOMIC DNA]</scope>
    <source>
        <strain evidence="1 2">SDU1-6</strain>
    </source>
</reference>
<evidence type="ECO:0000313" key="1">
    <source>
        <dbReference type="EMBL" id="RAV99508.1"/>
    </source>
</evidence>
<sequence length="147" mass="16299">MLVATACKKQSTPEHALNAKEYKSLRFLTDTLGVPNVHQKIILAIPSRGCASCIEAAMKYAKQNEGEPKITIIITGASSKFTRALAKKYQLDENRFVVDTKGMFLSKGLVTIYPTIFKPVDDYTMATHLDATNIRDELGKIGIEFTE</sequence>
<name>A0A364XYY2_9BACT</name>
<dbReference type="AlphaFoldDB" id="A0A364XYY2"/>
<organism evidence="1 2">
    <name type="scientific">Pseudochryseolinea flava</name>
    <dbReference type="NCBI Taxonomy" id="2059302"/>
    <lineage>
        <taxon>Bacteria</taxon>
        <taxon>Pseudomonadati</taxon>
        <taxon>Bacteroidota</taxon>
        <taxon>Cytophagia</taxon>
        <taxon>Cytophagales</taxon>
        <taxon>Fulvivirgaceae</taxon>
        <taxon>Pseudochryseolinea</taxon>
    </lineage>
</organism>
<evidence type="ECO:0000313" key="2">
    <source>
        <dbReference type="Proteomes" id="UP000251889"/>
    </source>
</evidence>
<gene>
    <name evidence="1" type="ORF">DQQ10_18050</name>
</gene>